<evidence type="ECO:0008006" key="4">
    <source>
        <dbReference type="Google" id="ProtNLM"/>
    </source>
</evidence>
<dbReference type="PANTHER" id="PTHR43215:SF14">
    <property type="entry name" value="RADIAL SPOKE HEAD 1 HOMOLOG"/>
    <property type="match status" value="1"/>
</dbReference>
<dbReference type="RefSeq" id="WP_170303241.1">
    <property type="nucleotide sequence ID" value="NZ_BKAJ01000074.1"/>
</dbReference>
<accession>A0A512NDR0</accession>
<keyword evidence="1" id="KW-0677">Repeat</keyword>
<name>A0A512NDR0_9HYPH</name>
<dbReference type="SMART" id="SM00698">
    <property type="entry name" value="MORN"/>
    <property type="match status" value="2"/>
</dbReference>
<evidence type="ECO:0000313" key="2">
    <source>
        <dbReference type="EMBL" id="GEP57099.1"/>
    </source>
</evidence>
<dbReference type="PANTHER" id="PTHR43215">
    <property type="entry name" value="RADIAL SPOKE HEAD 1 HOMOLOG"/>
    <property type="match status" value="1"/>
</dbReference>
<dbReference type="Pfam" id="PF02493">
    <property type="entry name" value="MORN"/>
    <property type="match status" value="2"/>
</dbReference>
<organism evidence="2 3">
    <name type="scientific">Reyranella soli</name>
    <dbReference type="NCBI Taxonomy" id="1230389"/>
    <lineage>
        <taxon>Bacteria</taxon>
        <taxon>Pseudomonadati</taxon>
        <taxon>Pseudomonadota</taxon>
        <taxon>Alphaproteobacteria</taxon>
        <taxon>Hyphomicrobiales</taxon>
        <taxon>Reyranellaceae</taxon>
        <taxon>Reyranella</taxon>
    </lineage>
</organism>
<proteinExistence type="predicted"/>
<gene>
    <name evidence="2" type="ORF">RSO01_42650</name>
</gene>
<dbReference type="AlphaFoldDB" id="A0A512NDR0"/>
<sequence length="195" mass="21162">MNIIMAVSCEGFGIAIGKRAWALVRMATTCSVLVLVPPLALAAAEIRAGSCGVQEPDSLEINWTAPCQDGSWDLDPQAGCRMWHWRPDPEDTATWSGRCLSGRKEGHGAVEWYEHGRPIDRFEGVFRRGKREGFGRYDWPAGQSYQGAYVADLPDGQGVVTIVGASFEGTWRRGCLTHGDKRIAIGVPLSACGAP</sequence>
<dbReference type="SUPFAM" id="SSF82185">
    <property type="entry name" value="Histone H3 K4-specific methyltransferase SET7/9 N-terminal domain"/>
    <property type="match status" value="1"/>
</dbReference>
<reference evidence="2 3" key="1">
    <citation type="submission" date="2019-07" db="EMBL/GenBank/DDBJ databases">
        <title>Whole genome shotgun sequence of Reyranella soli NBRC 108950.</title>
        <authorList>
            <person name="Hosoyama A."/>
            <person name="Uohara A."/>
            <person name="Ohji S."/>
            <person name="Ichikawa N."/>
        </authorList>
    </citation>
    <scope>NUCLEOTIDE SEQUENCE [LARGE SCALE GENOMIC DNA]</scope>
    <source>
        <strain evidence="2 3">NBRC 108950</strain>
    </source>
</reference>
<dbReference type="Gene3D" id="2.20.110.10">
    <property type="entry name" value="Histone H3 K4-specific methyltransferase SET7/9 N-terminal domain"/>
    <property type="match status" value="1"/>
</dbReference>
<evidence type="ECO:0000256" key="1">
    <source>
        <dbReference type="ARBA" id="ARBA00022737"/>
    </source>
</evidence>
<keyword evidence="3" id="KW-1185">Reference proteome</keyword>
<protein>
    <recommendedName>
        <fullName evidence="4">MORN repeat-containing protein</fullName>
    </recommendedName>
</protein>
<comment type="caution">
    <text evidence="2">The sequence shown here is derived from an EMBL/GenBank/DDBJ whole genome shotgun (WGS) entry which is preliminary data.</text>
</comment>
<evidence type="ECO:0000313" key="3">
    <source>
        <dbReference type="Proteomes" id="UP000321058"/>
    </source>
</evidence>
<dbReference type="Proteomes" id="UP000321058">
    <property type="component" value="Unassembled WGS sequence"/>
</dbReference>
<dbReference type="InterPro" id="IPR003409">
    <property type="entry name" value="MORN"/>
</dbReference>
<dbReference type="EMBL" id="BKAJ01000074">
    <property type="protein sequence ID" value="GEP57099.1"/>
    <property type="molecule type" value="Genomic_DNA"/>
</dbReference>